<sequence length="610" mass="69178">MSTIKEQNYNKGFDIELWKKLLRFAKPYKRNLILIGVMMIILASVDVIFPMLTKYAIDNFIVPQQLEGLKIFVLWYILLIICQSIFVWIFIEQAAKVEVGICYDIRKLGFKRLQELSFSYFDRTQIGWIMARMTSDTQRLGDTISWGIVDLVWGTAMMIIVSCVMLFMNFKLALIALIVIPFLAIVSSYFQKKILKAFRKVRKTNSRITGSFNEGIMGAKTTKTLVREEKNLEEFSEIAGKMYRSSVRAAIFSSLYLPVAITLGSIGTAMVLWRGGEGVILGNLSYGALVAFITFTIQFFEPVRELARIFAELQSAQASAERIISMIETEPDIKDDSEIVKVYGDVFSPHKENWANMKGNITFNNVSFAYNEGEKVLEKFDLNVKSGETIALVGETGSGKSTIVNLACRFYEPTKGEILIDGVDYRKRSLLWLHSNLGYVLQTPHLFSGTIKENILYGRLGATDEEVIRACKLVNAHNFIMKMKGGYHSQVGEGGGRLSTGEKQLISFARAILADPKIFVLDEATSSVDTETEMLIQKAIEKVLMGRTSFIIAHRLSTIRLADRILVISKGKVVEEGNHYQLIKRRGYYYRLYTNQFMDEQESMMLHKSS</sequence>
<feature type="transmembrane region" description="Helical" evidence="8">
    <location>
        <begin position="279"/>
        <end position="300"/>
    </location>
</feature>
<evidence type="ECO:0000256" key="6">
    <source>
        <dbReference type="ARBA" id="ARBA00022989"/>
    </source>
</evidence>
<dbReference type="Gene3D" id="1.20.1560.10">
    <property type="entry name" value="ABC transporter type 1, transmembrane domain"/>
    <property type="match status" value="1"/>
</dbReference>
<dbReference type="PROSITE" id="PS50893">
    <property type="entry name" value="ABC_TRANSPORTER_2"/>
    <property type="match status" value="1"/>
</dbReference>
<dbReference type="Pfam" id="PF00664">
    <property type="entry name" value="ABC_membrane"/>
    <property type="match status" value="1"/>
</dbReference>
<dbReference type="AlphaFoldDB" id="A0A1T5JB52"/>
<dbReference type="PROSITE" id="PS50929">
    <property type="entry name" value="ABC_TM1F"/>
    <property type="match status" value="1"/>
</dbReference>
<evidence type="ECO:0000256" key="7">
    <source>
        <dbReference type="ARBA" id="ARBA00023136"/>
    </source>
</evidence>
<dbReference type="Proteomes" id="UP000190285">
    <property type="component" value="Unassembled WGS sequence"/>
</dbReference>
<organism evidence="11 12">
    <name type="scientific">Maledivibacter halophilus</name>
    <dbReference type="NCBI Taxonomy" id="36842"/>
    <lineage>
        <taxon>Bacteria</taxon>
        <taxon>Bacillati</taxon>
        <taxon>Bacillota</taxon>
        <taxon>Clostridia</taxon>
        <taxon>Peptostreptococcales</taxon>
        <taxon>Caminicellaceae</taxon>
        <taxon>Maledivibacter</taxon>
    </lineage>
</organism>
<keyword evidence="5 11" id="KW-0067">ATP-binding</keyword>
<dbReference type="InterPro" id="IPR036640">
    <property type="entry name" value="ABC1_TM_sf"/>
</dbReference>
<dbReference type="GO" id="GO:0016887">
    <property type="term" value="F:ATP hydrolysis activity"/>
    <property type="evidence" value="ECO:0007669"/>
    <property type="project" value="InterPro"/>
</dbReference>
<evidence type="ECO:0000256" key="2">
    <source>
        <dbReference type="ARBA" id="ARBA00022448"/>
    </source>
</evidence>
<dbReference type="SUPFAM" id="SSF90123">
    <property type="entry name" value="ABC transporter transmembrane region"/>
    <property type="match status" value="1"/>
</dbReference>
<feature type="transmembrane region" description="Helical" evidence="8">
    <location>
        <begin position="249"/>
        <end position="273"/>
    </location>
</feature>
<accession>A0A1T5JB52</accession>
<keyword evidence="6 8" id="KW-1133">Transmembrane helix</keyword>
<dbReference type="GO" id="GO:0005886">
    <property type="term" value="C:plasma membrane"/>
    <property type="evidence" value="ECO:0007669"/>
    <property type="project" value="UniProtKB-SubCell"/>
</dbReference>
<dbReference type="InterPro" id="IPR027417">
    <property type="entry name" value="P-loop_NTPase"/>
</dbReference>
<dbReference type="Pfam" id="PF00005">
    <property type="entry name" value="ABC_tran"/>
    <property type="match status" value="1"/>
</dbReference>
<evidence type="ECO:0000256" key="4">
    <source>
        <dbReference type="ARBA" id="ARBA00022741"/>
    </source>
</evidence>
<dbReference type="STRING" id="36842.SAMN02194393_01058"/>
<feature type="domain" description="ABC transmembrane type-1" evidence="10">
    <location>
        <begin position="33"/>
        <end position="315"/>
    </location>
</feature>
<gene>
    <name evidence="11" type="ORF">SAMN02194393_01058</name>
</gene>
<feature type="transmembrane region" description="Helical" evidence="8">
    <location>
        <begin position="173"/>
        <end position="190"/>
    </location>
</feature>
<dbReference type="InterPro" id="IPR003593">
    <property type="entry name" value="AAA+_ATPase"/>
</dbReference>
<name>A0A1T5JB52_9FIRM</name>
<keyword evidence="12" id="KW-1185">Reference proteome</keyword>
<protein>
    <submittedName>
        <fullName evidence="11">ATP-binding cassette, subfamily B</fullName>
    </submittedName>
</protein>
<feature type="transmembrane region" description="Helical" evidence="8">
    <location>
        <begin position="32"/>
        <end position="52"/>
    </location>
</feature>
<dbReference type="GO" id="GO:0005524">
    <property type="term" value="F:ATP binding"/>
    <property type="evidence" value="ECO:0007669"/>
    <property type="project" value="UniProtKB-KW"/>
</dbReference>
<keyword evidence="7 8" id="KW-0472">Membrane</keyword>
<dbReference type="SMART" id="SM00382">
    <property type="entry name" value="AAA"/>
    <property type="match status" value="1"/>
</dbReference>
<keyword evidence="3 8" id="KW-0812">Transmembrane</keyword>
<dbReference type="EMBL" id="FUZT01000002">
    <property type="protein sequence ID" value="SKC48574.1"/>
    <property type="molecule type" value="Genomic_DNA"/>
</dbReference>
<evidence type="ECO:0000256" key="1">
    <source>
        <dbReference type="ARBA" id="ARBA00004651"/>
    </source>
</evidence>
<evidence type="ECO:0000259" key="10">
    <source>
        <dbReference type="PROSITE" id="PS50929"/>
    </source>
</evidence>
<dbReference type="CDD" id="cd18540">
    <property type="entry name" value="ABC_6TM_exporter_like"/>
    <property type="match status" value="1"/>
</dbReference>
<feature type="transmembrane region" description="Helical" evidence="8">
    <location>
        <begin position="72"/>
        <end position="91"/>
    </location>
</feature>
<keyword evidence="4" id="KW-0547">Nucleotide-binding</keyword>
<dbReference type="OrthoDB" id="9762778at2"/>
<proteinExistence type="predicted"/>
<dbReference type="RefSeq" id="WP_079489896.1">
    <property type="nucleotide sequence ID" value="NZ_FUZT01000002.1"/>
</dbReference>
<evidence type="ECO:0000256" key="8">
    <source>
        <dbReference type="SAM" id="Phobius"/>
    </source>
</evidence>
<dbReference type="GO" id="GO:0015421">
    <property type="term" value="F:ABC-type oligopeptide transporter activity"/>
    <property type="evidence" value="ECO:0007669"/>
    <property type="project" value="TreeGrafter"/>
</dbReference>
<evidence type="ECO:0000313" key="11">
    <source>
        <dbReference type="EMBL" id="SKC48574.1"/>
    </source>
</evidence>
<dbReference type="InterPro" id="IPR011527">
    <property type="entry name" value="ABC1_TM_dom"/>
</dbReference>
<evidence type="ECO:0000313" key="12">
    <source>
        <dbReference type="Proteomes" id="UP000190285"/>
    </source>
</evidence>
<keyword evidence="2" id="KW-0813">Transport</keyword>
<dbReference type="InterPro" id="IPR039421">
    <property type="entry name" value="Type_1_exporter"/>
</dbReference>
<feature type="domain" description="ABC transporter" evidence="9">
    <location>
        <begin position="361"/>
        <end position="595"/>
    </location>
</feature>
<feature type="transmembrane region" description="Helical" evidence="8">
    <location>
        <begin position="143"/>
        <end position="167"/>
    </location>
</feature>
<evidence type="ECO:0000259" key="9">
    <source>
        <dbReference type="PROSITE" id="PS50893"/>
    </source>
</evidence>
<dbReference type="PANTHER" id="PTHR43394:SF1">
    <property type="entry name" value="ATP-BINDING CASSETTE SUB-FAMILY B MEMBER 10, MITOCHONDRIAL"/>
    <property type="match status" value="1"/>
</dbReference>
<reference evidence="11 12" key="1">
    <citation type="submission" date="2017-02" db="EMBL/GenBank/DDBJ databases">
        <authorList>
            <person name="Peterson S.W."/>
        </authorList>
    </citation>
    <scope>NUCLEOTIDE SEQUENCE [LARGE SCALE GENOMIC DNA]</scope>
    <source>
        <strain evidence="11 12">M1</strain>
    </source>
</reference>
<dbReference type="FunFam" id="3.40.50.300:FF:000287">
    <property type="entry name" value="Multidrug ABC transporter ATP-binding protein"/>
    <property type="match status" value="1"/>
</dbReference>
<evidence type="ECO:0000256" key="3">
    <source>
        <dbReference type="ARBA" id="ARBA00022692"/>
    </source>
</evidence>
<dbReference type="SUPFAM" id="SSF52540">
    <property type="entry name" value="P-loop containing nucleoside triphosphate hydrolases"/>
    <property type="match status" value="1"/>
</dbReference>
<dbReference type="Gene3D" id="3.40.50.300">
    <property type="entry name" value="P-loop containing nucleotide triphosphate hydrolases"/>
    <property type="match status" value="1"/>
</dbReference>
<evidence type="ECO:0000256" key="5">
    <source>
        <dbReference type="ARBA" id="ARBA00022840"/>
    </source>
</evidence>
<comment type="subcellular location">
    <subcellularLocation>
        <location evidence="1">Cell membrane</location>
        <topology evidence="1">Multi-pass membrane protein</topology>
    </subcellularLocation>
</comment>
<dbReference type="InterPro" id="IPR003439">
    <property type="entry name" value="ABC_transporter-like_ATP-bd"/>
</dbReference>
<dbReference type="PANTHER" id="PTHR43394">
    <property type="entry name" value="ATP-DEPENDENT PERMEASE MDL1, MITOCHONDRIAL"/>
    <property type="match status" value="1"/>
</dbReference>
<dbReference type="CDD" id="cd03254">
    <property type="entry name" value="ABCC_Glucan_exporter_like"/>
    <property type="match status" value="1"/>
</dbReference>